<sequence>MILLTKLNQTPFTINAVYIERVEATPDTVVTLVSGKKIHVLESVGEVTDKVTAYYQQISILPTIQKPDPIE</sequence>
<dbReference type="RefSeq" id="WP_112224320.1">
    <property type="nucleotide sequence ID" value="NZ_CP047673.1"/>
</dbReference>
<keyword evidence="2" id="KW-1185">Reference proteome</keyword>
<accession>A0A365KQS8</accession>
<evidence type="ECO:0008006" key="3">
    <source>
        <dbReference type="Google" id="ProtNLM"/>
    </source>
</evidence>
<proteinExistence type="predicted"/>
<dbReference type="InterPro" id="IPR009384">
    <property type="entry name" value="SwrD-like"/>
</dbReference>
<evidence type="ECO:0000313" key="1">
    <source>
        <dbReference type="EMBL" id="RAZ75510.1"/>
    </source>
</evidence>
<protein>
    <recommendedName>
        <fullName evidence="3">Flagellar protein FlbD</fullName>
    </recommendedName>
</protein>
<reference evidence="1 2" key="1">
    <citation type="submission" date="2018-06" db="EMBL/GenBank/DDBJ databases">
        <title>The draft genome sequences of strains SCU63 and S1.</title>
        <authorList>
            <person name="Gan L."/>
        </authorList>
    </citation>
    <scope>NUCLEOTIDE SEQUENCE [LARGE SCALE GENOMIC DNA]</scope>
    <source>
        <strain evidence="1 2">SCU63</strain>
    </source>
</reference>
<comment type="caution">
    <text evidence="1">The sequence shown here is derived from an EMBL/GenBank/DDBJ whole genome shotgun (WGS) entry which is preliminary data.</text>
</comment>
<dbReference type="AlphaFoldDB" id="A0A365KQS8"/>
<dbReference type="EMBL" id="QLZR01000006">
    <property type="protein sequence ID" value="RAZ75510.1"/>
    <property type="molecule type" value="Genomic_DNA"/>
</dbReference>
<organism evidence="1 2">
    <name type="scientific">Planococcus halotolerans</name>
    <dbReference type="NCBI Taxonomy" id="2233542"/>
    <lineage>
        <taxon>Bacteria</taxon>
        <taxon>Bacillati</taxon>
        <taxon>Bacillota</taxon>
        <taxon>Bacilli</taxon>
        <taxon>Bacillales</taxon>
        <taxon>Caryophanaceae</taxon>
        <taxon>Planococcus</taxon>
    </lineage>
</organism>
<dbReference type="PANTHER" id="PTHR39185:SF1">
    <property type="entry name" value="SWARMING MOTILITY PROTEIN SWRD"/>
    <property type="match status" value="1"/>
</dbReference>
<name>A0A365KQS8_9BACL</name>
<evidence type="ECO:0000313" key="2">
    <source>
        <dbReference type="Proteomes" id="UP000251002"/>
    </source>
</evidence>
<dbReference type="PANTHER" id="PTHR39185">
    <property type="entry name" value="SWARMING MOTILITY PROTEIN SWRD"/>
    <property type="match status" value="1"/>
</dbReference>
<dbReference type="Pfam" id="PF06289">
    <property type="entry name" value="FlbD"/>
    <property type="match status" value="1"/>
</dbReference>
<gene>
    <name evidence="1" type="ORF">DP120_14170</name>
</gene>
<dbReference type="Proteomes" id="UP000251002">
    <property type="component" value="Unassembled WGS sequence"/>
</dbReference>